<evidence type="ECO:0000256" key="3">
    <source>
        <dbReference type="ARBA" id="ARBA00023157"/>
    </source>
</evidence>
<keyword evidence="7" id="KW-1185">Reference proteome</keyword>
<dbReference type="Proteomes" id="UP000887013">
    <property type="component" value="Unassembled WGS sequence"/>
</dbReference>
<sequence>MRKFLTTLFRINVTAPPHSEDLFNEDTENFTLKGLECGYPGAPSFGRPHPVKESYRPGDAVSFTCAHGHSLQGPLQRVCLFNGTWGGQLPLCGIIPLGVDDLKTKLHSSREQLFSSCRSFVSVPNFLKVSTRNCQISSKFFMSFEEEEVIDLLSD</sequence>
<feature type="domain" description="Sushi" evidence="5">
    <location>
        <begin position="35"/>
        <end position="94"/>
    </location>
</feature>
<dbReference type="OrthoDB" id="6434134at2759"/>
<comment type="caution">
    <text evidence="4">Lacks conserved residue(s) required for the propagation of feature annotation.</text>
</comment>
<dbReference type="SMART" id="SM00032">
    <property type="entry name" value="CCP"/>
    <property type="match status" value="1"/>
</dbReference>
<dbReference type="InterPro" id="IPR000436">
    <property type="entry name" value="Sushi_SCR_CCP_dom"/>
</dbReference>
<dbReference type="EMBL" id="BMAW01057339">
    <property type="protein sequence ID" value="GFT10184.1"/>
    <property type="molecule type" value="Genomic_DNA"/>
</dbReference>
<dbReference type="AlphaFoldDB" id="A0A8X6NE46"/>
<dbReference type="PROSITE" id="PS50923">
    <property type="entry name" value="SUSHI"/>
    <property type="match status" value="1"/>
</dbReference>
<proteinExistence type="predicted"/>
<comment type="caution">
    <text evidence="6">The sequence shown here is derived from an EMBL/GenBank/DDBJ whole genome shotgun (WGS) entry which is preliminary data.</text>
</comment>
<dbReference type="InterPro" id="IPR051277">
    <property type="entry name" value="SEZ6_CSMD_C4BPB_Regulators"/>
</dbReference>
<evidence type="ECO:0000256" key="2">
    <source>
        <dbReference type="ARBA" id="ARBA00022737"/>
    </source>
</evidence>
<feature type="disulfide bond" evidence="4">
    <location>
        <begin position="65"/>
        <end position="92"/>
    </location>
</feature>
<accession>A0A8X6NE46</accession>
<evidence type="ECO:0000313" key="7">
    <source>
        <dbReference type="Proteomes" id="UP000887013"/>
    </source>
</evidence>
<name>A0A8X6NE46_NEPPI</name>
<dbReference type="Pfam" id="PF00084">
    <property type="entry name" value="Sushi"/>
    <property type="match status" value="1"/>
</dbReference>
<keyword evidence="3 4" id="KW-1015">Disulfide bond</keyword>
<evidence type="ECO:0000256" key="4">
    <source>
        <dbReference type="PROSITE-ProRule" id="PRU00302"/>
    </source>
</evidence>
<protein>
    <recommendedName>
        <fullName evidence="5">Sushi domain-containing protein</fullName>
    </recommendedName>
</protein>
<dbReference type="InterPro" id="IPR035976">
    <property type="entry name" value="Sushi/SCR/CCP_sf"/>
</dbReference>
<keyword evidence="4" id="KW-0768">Sushi</keyword>
<keyword evidence="2" id="KW-0677">Repeat</keyword>
<evidence type="ECO:0000313" key="6">
    <source>
        <dbReference type="EMBL" id="GFT10184.1"/>
    </source>
</evidence>
<dbReference type="PANTHER" id="PTHR45656:SF4">
    <property type="entry name" value="PROTEIN CBR-CLEC-78"/>
    <property type="match status" value="1"/>
</dbReference>
<evidence type="ECO:0000259" key="5">
    <source>
        <dbReference type="PROSITE" id="PS50923"/>
    </source>
</evidence>
<organism evidence="6 7">
    <name type="scientific">Nephila pilipes</name>
    <name type="common">Giant wood spider</name>
    <name type="synonym">Nephila maculata</name>
    <dbReference type="NCBI Taxonomy" id="299642"/>
    <lineage>
        <taxon>Eukaryota</taxon>
        <taxon>Metazoa</taxon>
        <taxon>Ecdysozoa</taxon>
        <taxon>Arthropoda</taxon>
        <taxon>Chelicerata</taxon>
        <taxon>Arachnida</taxon>
        <taxon>Araneae</taxon>
        <taxon>Araneomorphae</taxon>
        <taxon>Entelegynae</taxon>
        <taxon>Araneoidea</taxon>
        <taxon>Nephilidae</taxon>
        <taxon>Nephila</taxon>
    </lineage>
</organism>
<dbReference type="PANTHER" id="PTHR45656">
    <property type="entry name" value="PROTEIN CBR-CLEC-78"/>
    <property type="match status" value="1"/>
</dbReference>
<dbReference type="Gene3D" id="2.10.70.10">
    <property type="entry name" value="Complement Module, domain 1"/>
    <property type="match status" value="1"/>
</dbReference>
<dbReference type="SUPFAM" id="SSF57535">
    <property type="entry name" value="Complement control module/SCR domain"/>
    <property type="match status" value="1"/>
</dbReference>
<evidence type="ECO:0000256" key="1">
    <source>
        <dbReference type="ARBA" id="ARBA00022729"/>
    </source>
</evidence>
<keyword evidence="1" id="KW-0732">Signal</keyword>
<dbReference type="CDD" id="cd00033">
    <property type="entry name" value="CCP"/>
    <property type="match status" value="1"/>
</dbReference>
<reference evidence="6" key="1">
    <citation type="submission" date="2020-08" db="EMBL/GenBank/DDBJ databases">
        <title>Multicomponent nature underlies the extraordinary mechanical properties of spider dragline silk.</title>
        <authorList>
            <person name="Kono N."/>
            <person name="Nakamura H."/>
            <person name="Mori M."/>
            <person name="Yoshida Y."/>
            <person name="Ohtoshi R."/>
            <person name="Malay A.D."/>
            <person name="Moran D.A.P."/>
            <person name="Tomita M."/>
            <person name="Numata K."/>
            <person name="Arakawa K."/>
        </authorList>
    </citation>
    <scope>NUCLEOTIDE SEQUENCE</scope>
</reference>
<gene>
    <name evidence="6" type="primary">AVEN_199433_1</name>
    <name evidence="6" type="ORF">NPIL_144961</name>
</gene>